<accession>A0A4Y7JS33</accession>
<dbReference type="Proteomes" id="UP000316621">
    <property type="component" value="Chromosome 5"/>
</dbReference>
<protein>
    <submittedName>
        <fullName evidence="1">Uncharacterized protein</fullName>
    </submittedName>
</protein>
<sequence length="61" mass="7040">MEDEEEGEESDRGIEMRYVPFFRINSSTDHYVAATVGSPNVMSQKKLVKCATWRDIISWKA</sequence>
<keyword evidence="2" id="KW-1185">Reference proteome</keyword>
<proteinExistence type="predicted"/>
<evidence type="ECO:0000313" key="2">
    <source>
        <dbReference type="Proteomes" id="UP000316621"/>
    </source>
</evidence>
<organism evidence="1 2">
    <name type="scientific">Papaver somniferum</name>
    <name type="common">Opium poppy</name>
    <dbReference type="NCBI Taxonomy" id="3469"/>
    <lineage>
        <taxon>Eukaryota</taxon>
        <taxon>Viridiplantae</taxon>
        <taxon>Streptophyta</taxon>
        <taxon>Embryophyta</taxon>
        <taxon>Tracheophyta</taxon>
        <taxon>Spermatophyta</taxon>
        <taxon>Magnoliopsida</taxon>
        <taxon>Ranunculales</taxon>
        <taxon>Papaveraceae</taxon>
        <taxon>Papaveroideae</taxon>
        <taxon>Papaver</taxon>
    </lineage>
</organism>
<evidence type="ECO:0000313" key="1">
    <source>
        <dbReference type="EMBL" id="RZC62618.1"/>
    </source>
</evidence>
<dbReference type="AlphaFoldDB" id="A0A4Y7JS33"/>
<reference evidence="1 2" key="1">
    <citation type="journal article" date="2018" name="Science">
        <title>The opium poppy genome and morphinan production.</title>
        <authorList>
            <person name="Guo L."/>
            <person name="Winzer T."/>
            <person name="Yang X."/>
            <person name="Li Y."/>
            <person name="Ning Z."/>
            <person name="He Z."/>
            <person name="Teodor R."/>
            <person name="Lu Y."/>
            <person name="Bowser T.A."/>
            <person name="Graham I.A."/>
            <person name="Ye K."/>
        </authorList>
    </citation>
    <scope>NUCLEOTIDE SEQUENCE [LARGE SCALE GENOMIC DNA]</scope>
    <source>
        <strain evidence="2">cv. HN1</strain>
        <tissue evidence="1">Leaves</tissue>
    </source>
</reference>
<dbReference type="Gramene" id="RZC62618">
    <property type="protein sequence ID" value="RZC62618"/>
    <property type="gene ID" value="C5167_024394"/>
</dbReference>
<gene>
    <name evidence="1" type="ORF">C5167_024394</name>
</gene>
<dbReference type="EMBL" id="CM010719">
    <property type="protein sequence ID" value="RZC62618.1"/>
    <property type="molecule type" value="Genomic_DNA"/>
</dbReference>
<name>A0A4Y7JS33_PAPSO</name>